<feature type="binding site" evidence="2">
    <location>
        <position position="85"/>
    </location>
    <ligand>
        <name>Mg(2+)</name>
        <dbReference type="ChEBI" id="CHEBI:18420"/>
        <label>4</label>
    </ligand>
</feature>
<feature type="binding site" evidence="2">
    <location>
        <position position="289"/>
    </location>
    <ligand>
        <name>substrate</name>
    </ligand>
</feature>
<feature type="binding site" evidence="2">
    <location>
        <position position="40"/>
    </location>
    <ligand>
        <name>Mg(2+)</name>
        <dbReference type="ChEBI" id="CHEBI:18420"/>
        <label>3</label>
    </ligand>
</feature>
<comment type="caution">
    <text evidence="5">The sequence shown here is derived from an EMBL/GenBank/DDBJ whole genome shotgun (WGS) entry which is preliminary data.</text>
</comment>
<dbReference type="Gene3D" id="3.90.650.10">
    <property type="entry name" value="PurM-like C-terminal domain"/>
    <property type="match status" value="1"/>
</dbReference>
<dbReference type="InterPro" id="IPR036921">
    <property type="entry name" value="PurM-like_N_sf"/>
</dbReference>
<dbReference type="InterPro" id="IPR010918">
    <property type="entry name" value="PurM-like_C_dom"/>
</dbReference>
<reference evidence="6" key="1">
    <citation type="journal article" date="2019" name="Int. J. Syst. Evol. Microbiol.">
        <title>The Global Catalogue of Microorganisms (GCM) 10K type strain sequencing project: providing services to taxonomists for standard genome sequencing and annotation.</title>
        <authorList>
            <consortium name="The Broad Institute Genomics Platform"/>
            <consortium name="The Broad Institute Genome Sequencing Center for Infectious Disease"/>
            <person name="Wu L."/>
            <person name="Ma J."/>
        </authorList>
    </citation>
    <scope>NUCLEOTIDE SEQUENCE [LARGE SCALE GENOMIC DNA]</scope>
    <source>
        <strain evidence="6">CCUG 52468</strain>
    </source>
</reference>
<dbReference type="EMBL" id="JBHTKY010000001">
    <property type="protein sequence ID" value="MFD1164111.1"/>
    <property type="molecule type" value="Genomic_DNA"/>
</dbReference>
<comment type="pathway">
    <text evidence="2">Cofactor biosynthesis; thiamine diphosphate biosynthesis; thiamine diphosphate from thiamine phosphate: step 1/1.</text>
</comment>
<keyword evidence="2 5" id="KW-0808">Transferase</keyword>
<keyword evidence="2" id="KW-0479">Metal-binding</keyword>
<feature type="binding site" evidence="2">
    <location>
        <begin position="132"/>
        <end position="133"/>
    </location>
    <ligand>
        <name>ATP</name>
        <dbReference type="ChEBI" id="CHEBI:30616"/>
    </ligand>
</feature>
<comment type="catalytic activity">
    <reaction evidence="2">
        <text>thiamine phosphate + ATP = thiamine diphosphate + ADP</text>
        <dbReference type="Rhea" id="RHEA:15913"/>
        <dbReference type="ChEBI" id="CHEBI:30616"/>
        <dbReference type="ChEBI" id="CHEBI:37575"/>
        <dbReference type="ChEBI" id="CHEBI:58937"/>
        <dbReference type="ChEBI" id="CHEBI:456216"/>
        <dbReference type="EC" id="2.7.4.16"/>
    </reaction>
</comment>
<feature type="binding site" evidence="2">
    <location>
        <position position="236"/>
    </location>
    <ligand>
        <name>Mg(2+)</name>
        <dbReference type="ChEBI" id="CHEBI:18420"/>
        <label>3</label>
    </ligand>
</feature>
<evidence type="ECO:0000256" key="2">
    <source>
        <dbReference type="HAMAP-Rule" id="MF_02128"/>
    </source>
</evidence>
<feature type="binding site" evidence="2">
    <location>
        <position position="55"/>
    </location>
    <ligand>
        <name>Mg(2+)</name>
        <dbReference type="ChEBI" id="CHEBI:18420"/>
        <label>1</label>
    </ligand>
</feature>
<keyword evidence="2" id="KW-0547">Nucleotide-binding</keyword>
<evidence type="ECO:0000256" key="1">
    <source>
        <dbReference type="ARBA" id="ARBA00022977"/>
    </source>
</evidence>
<protein>
    <recommendedName>
        <fullName evidence="2">Thiamine-monophosphate kinase</fullName>
        <shortName evidence="2">TMP kinase</shortName>
        <shortName evidence="2">Thiamine-phosphate kinase</shortName>
        <ecNumber evidence="2">2.7.4.16</ecNumber>
    </recommendedName>
</protein>
<evidence type="ECO:0000313" key="5">
    <source>
        <dbReference type="EMBL" id="MFD1164111.1"/>
    </source>
</evidence>
<dbReference type="Pfam" id="PF00586">
    <property type="entry name" value="AIRS"/>
    <property type="match status" value="1"/>
</dbReference>
<name>A0ABW3RGC0_9SPHI</name>
<dbReference type="HAMAP" id="MF_02128">
    <property type="entry name" value="TMP_kinase"/>
    <property type="match status" value="1"/>
</dbReference>
<keyword evidence="6" id="KW-1185">Reference proteome</keyword>
<proteinExistence type="inferred from homology"/>
<keyword evidence="2 5" id="KW-0418">Kinase</keyword>
<dbReference type="CDD" id="cd02194">
    <property type="entry name" value="ThiL"/>
    <property type="match status" value="1"/>
</dbReference>
<dbReference type="Proteomes" id="UP001597205">
    <property type="component" value="Unassembled WGS sequence"/>
</dbReference>
<feature type="binding site" evidence="2">
    <location>
        <position position="238"/>
    </location>
    <ligand>
        <name>ATP</name>
        <dbReference type="ChEBI" id="CHEBI:30616"/>
    </ligand>
</feature>
<dbReference type="SUPFAM" id="SSF55326">
    <property type="entry name" value="PurM N-terminal domain-like"/>
    <property type="match status" value="1"/>
</dbReference>
<keyword evidence="2" id="KW-0460">Magnesium</keyword>
<feature type="domain" description="PurM-like C-terminal" evidence="4">
    <location>
        <begin position="163"/>
        <end position="319"/>
    </location>
</feature>
<dbReference type="Pfam" id="PF02769">
    <property type="entry name" value="AIRS_C"/>
    <property type="match status" value="1"/>
</dbReference>
<dbReference type="RefSeq" id="WP_380894573.1">
    <property type="nucleotide sequence ID" value="NZ_JBHTKY010000001.1"/>
</dbReference>
<dbReference type="NCBIfam" id="TIGR01379">
    <property type="entry name" value="thiL"/>
    <property type="match status" value="1"/>
</dbReference>
<comment type="miscellaneous">
    <text evidence="2">Reaction mechanism of ThiL seems to utilize a direct, inline transfer of the gamma-phosphate of ATP to TMP rather than a phosphorylated enzyme intermediate.</text>
</comment>
<dbReference type="InterPro" id="IPR016188">
    <property type="entry name" value="PurM-like_N"/>
</dbReference>
<feature type="binding site" evidence="2">
    <location>
        <position position="85"/>
    </location>
    <ligand>
        <name>Mg(2+)</name>
        <dbReference type="ChEBI" id="CHEBI:18420"/>
        <label>2</label>
    </ligand>
</feature>
<evidence type="ECO:0000313" key="6">
    <source>
        <dbReference type="Proteomes" id="UP001597205"/>
    </source>
</evidence>
<keyword evidence="1 2" id="KW-0784">Thiamine biosynthesis</keyword>
<dbReference type="PIRSF" id="PIRSF005303">
    <property type="entry name" value="Thiam_monoph_kin"/>
    <property type="match status" value="1"/>
</dbReference>
<organism evidence="5 6">
    <name type="scientific">Sphingobacterium daejeonense</name>
    <dbReference type="NCBI Taxonomy" id="371142"/>
    <lineage>
        <taxon>Bacteria</taxon>
        <taxon>Pseudomonadati</taxon>
        <taxon>Bacteroidota</taxon>
        <taxon>Sphingobacteriia</taxon>
        <taxon>Sphingobacteriales</taxon>
        <taxon>Sphingobacteriaceae</taxon>
        <taxon>Sphingobacterium</taxon>
    </lineage>
</organism>
<feature type="binding site" evidence="2">
    <location>
        <position position="54"/>
    </location>
    <ligand>
        <name>Mg(2+)</name>
        <dbReference type="ChEBI" id="CHEBI:18420"/>
        <label>4</label>
    </ligand>
</feature>
<dbReference type="Gene3D" id="3.30.1330.10">
    <property type="entry name" value="PurM-like, N-terminal domain"/>
    <property type="match status" value="1"/>
</dbReference>
<feature type="binding site" evidence="2">
    <location>
        <position position="56"/>
    </location>
    <ligand>
        <name>Mg(2+)</name>
        <dbReference type="ChEBI" id="CHEBI:18420"/>
        <label>2</label>
    </ligand>
</feature>
<dbReference type="SUPFAM" id="SSF56042">
    <property type="entry name" value="PurM C-terminal domain-like"/>
    <property type="match status" value="1"/>
</dbReference>
<dbReference type="EC" id="2.7.4.16" evidence="2"/>
<sequence>MFENSERTNLNELGEFGLINHLTQSVVLTQKSTIKGIGDDAAVLDFSGKKTLISTDLLLENVHFDLRYVPLKHLGYKAIQVNLSDIYAMNGIASQVTISIGLSSKFPLEAVEEIYEGALLACQNYNVDLIGGDTSTSTQGLVISVTSIGYADNENIAYRSAAKEGDLICVSGDLGGAYLGLQLLEREKQIFLENPNIQPDLEGKDYIIERQLKPEARKDIVELLASMDIKPHAMIDVSDGLASEILHICRESNVGCKLYEEKIPIDPMTYETAREFGLDPTVCALSGGEDYELLFTVSQNDYEKLKNNMEISIIGHITEPSAGCLLVSKSGNVHELKAQGWNAFKSGTE</sequence>
<comment type="similarity">
    <text evidence="2">Belongs to the thiamine-monophosphate kinase family.</text>
</comment>
<accession>A0ABW3RGC0</accession>
<feature type="binding site" evidence="2">
    <location>
        <position position="115"/>
    </location>
    <ligand>
        <name>ATP</name>
        <dbReference type="ChEBI" id="CHEBI:30616"/>
    </ligand>
</feature>
<evidence type="ECO:0000259" key="4">
    <source>
        <dbReference type="Pfam" id="PF02769"/>
    </source>
</evidence>
<feature type="binding site" evidence="2">
    <location>
        <position position="341"/>
    </location>
    <ligand>
        <name>substrate</name>
    </ligand>
</feature>
<feature type="binding site" evidence="2">
    <location>
        <position position="63"/>
    </location>
    <ligand>
        <name>substrate</name>
    </ligand>
</feature>
<gene>
    <name evidence="2 5" type="primary">thiL</name>
    <name evidence="5" type="ORF">ACFQ2C_00680</name>
</gene>
<dbReference type="InterPro" id="IPR036676">
    <property type="entry name" value="PurM-like_C_sf"/>
</dbReference>
<feature type="binding site" evidence="2">
    <location>
        <position position="85"/>
    </location>
    <ligand>
        <name>Mg(2+)</name>
        <dbReference type="ChEBI" id="CHEBI:18420"/>
        <label>3</label>
    </ligand>
</feature>
<evidence type="ECO:0000259" key="3">
    <source>
        <dbReference type="Pfam" id="PF00586"/>
    </source>
</evidence>
<feature type="binding site" evidence="2">
    <location>
        <position position="133"/>
    </location>
    <ligand>
        <name>Mg(2+)</name>
        <dbReference type="ChEBI" id="CHEBI:18420"/>
        <label>1</label>
    </ligand>
</feature>
<feature type="binding site" evidence="2">
    <location>
        <position position="56"/>
    </location>
    <ligand>
        <name>Mg(2+)</name>
        <dbReference type="ChEBI" id="CHEBI:18420"/>
        <label>1</label>
    </ligand>
</feature>
<feature type="binding site" evidence="2">
    <location>
        <position position="40"/>
    </location>
    <ligand>
        <name>Mg(2+)</name>
        <dbReference type="ChEBI" id="CHEBI:18420"/>
        <label>4</label>
    </ligand>
</feature>
<dbReference type="GO" id="GO:0009030">
    <property type="term" value="F:thiamine-phosphate kinase activity"/>
    <property type="evidence" value="ECO:0007669"/>
    <property type="project" value="UniProtKB-EC"/>
</dbReference>
<dbReference type="PANTHER" id="PTHR30270:SF0">
    <property type="entry name" value="THIAMINE-MONOPHOSPHATE KINASE"/>
    <property type="match status" value="1"/>
</dbReference>
<feature type="binding site" evidence="2">
    <location>
        <position position="239"/>
    </location>
    <ligand>
        <name>Mg(2+)</name>
        <dbReference type="ChEBI" id="CHEBI:18420"/>
        <label>5</label>
    </ligand>
</feature>
<feature type="binding site" evidence="2">
    <location>
        <position position="159"/>
    </location>
    <ligand>
        <name>ATP</name>
        <dbReference type="ChEBI" id="CHEBI:30616"/>
    </ligand>
</feature>
<keyword evidence="2" id="KW-0067">ATP-binding</keyword>
<feature type="domain" description="PurM-like N-terminal" evidence="3">
    <location>
        <begin position="38"/>
        <end position="150"/>
    </location>
</feature>
<comment type="function">
    <text evidence="2">Catalyzes the ATP-dependent phosphorylation of thiamine-monophosphate (TMP) to form thiamine-pyrophosphate (TPP), the active form of vitamin B1.</text>
</comment>
<dbReference type="PANTHER" id="PTHR30270">
    <property type="entry name" value="THIAMINE-MONOPHOSPHATE KINASE"/>
    <property type="match status" value="1"/>
</dbReference>
<dbReference type="InterPro" id="IPR006283">
    <property type="entry name" value="ThiL-like"/>
</dbReference>